<dbReference type="InterPro" id="IPR000182">
    <property type="entry name" value="GNAT_dom"/>
</dbReference>
<feature type="domain" description="N-acetyltransferase" evidence="3">
    <location>
        <begin position="19"/>
        <end position="159"/>
    </location>
</feature>
<evidence type="ECO:0000259" key="3">
    <source>
        <dbReference type="PROSITE" id="PS51186"/>
    </source>
</evidence>
<dbReference type="PANTHER" id="PTHR43877">
    <property type="entry name" value="AMINOALKYLPHOSPHONATE N-ACETYLTRANSFERASE-RELATED-RELATED"/>
    <property type="match status" value="1"/>
</dbReference>
<keyword evidence="1" id="KW-0808">Transferase</keyword>
<accession>A0A6J6Y4U5</accession>
<dbReference type="Pfam" id="PF00583">
    <property type="entry name" value="Acetyltransf_1"/>
    <property type="match status" value="1"/>
</dbReference>
<name>A0A6J6Y4U5_9ZZZZ</name>
<dbReference type="CDD" id="cd04301">
    <property type="entry name" value="NAT_SF"/>
    <property type="match status" value="1"/>
</dbReference>
<sequence length="159" mass="17130">MWLRRYTVAAAGKVTAVTVTVEIATEVTPRLVQAFARLIPQLSKSSPPPNEAELAEMVAAGSTDVLVASDGDDVLGALTLVVFRIPTGVRAWIEDVVVDDAARGRGVGEALNQFALSVARSKGAKTVDLTSRPSREAANRLYQRLGFVARETNVYRYDL</sequence>
<protein>
    <submittedName>
        <fullName evidence="4">Unannotated protein</fullName>
    </submittedName>
</protein>
<dbReference type="PANTHER" id="PTHR43877:SF1">
    <property type="entry name" value="ACETYLTRANSFERASE"/>
    <property type="match status" value="1"/>
</dbReference>
<dbReference type="Gene3D" id="3.40.630.30">
    <property type="match status" value="1"/>
</dbReference>
<proteinExistence type="predicted"/>
<dbReference type="GO" id="GO:0016747">
    <property type="term" value="F:acyltransferase activity, transferring groups other than amino-acyl groups"/>
    <property type="evidence" value="ECO:0007669"/>
    <property type="project" value="InterPro"/>
</dbReference>
<gene>
    <name evidence="4" type="ORF">UFOPK2992_01121</name>
</gene>
<dbReference type="InterPro" id="IPR050832">
    <property type="entry name" value="Bact_Acetyltransf"/>
</dbReference>
<evidence type="ECO:0000256" key="1">
    <source>
        <dbReference type="ARBA" id="ARBA00022679"/>
    </source>
</evidence>
<dbReference type="PROSITE" id="PS51186">
    <property type="entry name" value="GNAT"/>
    <property type="match status" value="1"/>
</dbReference>
<keyword evidence="2" id="KW-0012">Acyltransferase</keyword>
<evidence type="ECO:0000313" key="4">
    <source>
        <dbReference type="EMBL" id="CAB4803024.1"/>
    </source>
</evidence>
<dbReference type="EMBL" id="CAFAAI010000193">
    <property type="protein sequence ID" value="CAB4803024.1"/>
    <property type="molecule type" value="Genomic_DNA"/>
</dbReference>
<dbReference type="InterPro" id="IPR016181">
    <property type="entry name" value="Acyl_CoA_acyltransferase"/>
</dbReference>
<evidence type="ECO:0000256" key="2">
    <source>
        <dbReference type="ARBA" id="ARBA00023315"/>
    </source>
</evidence>
<dbReference type="SUPFAM" id="SSF55729">
    <property type="entry name" value="Acyl-CoA N-acyltransferases (Nat)"/>
    <property type="match status" value="1"/>
</dbReference>
<dbReference type="AlphaFoldDB" id="A0A6J6Y4U5"/>
<organism evidence="4">
    <name type="scientific">freshwater metagenome</name>
    <dbReference type="NCBI Taxonomy" id="449393"/>
    <lineage>
        <taxon>unclassified sequences</taxon>
        <taxon>metagenomes</taxon>
        <taxon>ecological metagenomes</taxon>
    </lineage>
</organism>
<reference evidence="4" key="1">
    <citation type="submission" date="2020-05" db="EMBL/GenBank/DDBJ databases">
        <authorList>
            <person name="Chiriac C."/>
            <person name="Salcher M."/>
            <person name="Ghai R."/>
            <person name="Kavagutti S V."/>
        </authorList>
    </citation>
    <scope>NUCLEOTIDE SEQUENCE</scope>
</reference>